<feature type="compositionally biased region" description="Basic and acidic residues" evidence="1">
    <location>
        <begin position="66"/>
        <end position="79"/>
    </location>
</feature>
<proteinExistence type="predicted"/>
<dbReference type="STRING" id="62708.A0A420I6T7"/>
<sequence>MASQEERAALQVIVLGSGGGPIETNTTAFLVRSVAKQWSKGSLLAVDAGVHLASISEILEKNNGSFDDKNSENELENSRNQKQPKRVLSNGPFAGMELQHESIKANAGYITGVLVGTYLITHPHLDHISGLVVNSSSLPRNQPKIIAGLPSTISALKTHIFNNIIWPNLSDENNGAGLVSYMRLVEDKSPSLFNSEDDGFVEVCEGLQVKTWSVSHGHCVEKHEKLSSTPESQSSENPRIRAGSTSSFTTSERNLRKSSFHDRLCFSESSAFLIQDVVTRTEILMFGDVEPDSISLFPRNKNVWTAAASRIVAGNLRGIFIECSYDDTRSVDGLFGHLAPRYLIEELKVLAAEVDKLRTRDRRKRKRASDCFAKYMRRKTKTESAQLSPYSSDFAEKDYYETDSKDDEFNDSDESCQSLYIPESAPTEKSNDEPQVTPLKGIKLIIIHIKEKLDDSPNVADIIHQQLLEHERQAQLGCEIIISSVGQSLYF</sequence>
<dbReference type="GO" id="GO:0004115">
    <property type="term" value="F:3',5'-cyclic-AMP phosphodiesterase activity"/>
    <property type="evidence" value="ECO:0007669"/>
    <property type="project" value="InterPro"/>
</dbReference>
<keyword evidence="3" id="KW-1185">Reference proteome</keyword>
<dbReference type="InterPro" id="IPR000396">
    <property type="entry name" value="Pdiesterase2"/>
</dbReference>
<comment type="caution">
    <text evidence="2">The sequence shown here is derived from an EMBL/GenBank/DDBJ whole genome shotgun (WGS) entry which is preliminary data.</text>
</comment>
<dbReference type="PANTHER" id="PTHR28283:SF1">
    <property type="entry name" value="3',5'-CYCLIC-NUCLEOTIDE PHOSPHODIESTERASE 1"/>
    <property type="match status" value="1"/>
</dbReference>
<dbReference type="AlphaFoldDB" id="A0A420I6T7"/>
<dbReference type="GO" id="GO:0047555">
    <property type="term" value="F:3',5'-cyclic-GMP phosphodiesterase activity"/>
    <property type="evidence" value="ECO:0007669"/>
    <property type="project" value="TreeGrafter"/>
</dbReference>
<gene>
    <name evidence="2" type="ORF">GcM3_122008</name>
</gene>
<feature type="region of interest" description="Disordered" evidence="1">
    <location>
        <begin position="63"/>
        <end position="90"/>
    </location>
</feature>
<feature type="region of interest" description="Disordered" evidence="1">
    <location>
        <begin position="223"/>
        <end position="250"/>
    </location>
</feature>
<dbReference type="Pfam" id="PF02112">
    <property type="entry name" value="PDEase_II"/>
    <property type="match status" value="1"/>
</dbReference>
<dbReference type="CDD" id="cd07735">
    <property type="entry name" value="class_II_PDE_MBL-fold"/>
    <property type="match status" value="1"/>
</dbReference>
<evidence type="ECO:0000313" key="3">
    <source>
        <dbReference type="Proteomes" id="UP000283383"/>
    </source>
</evidence>
<evidence type="ECO:0000313" key="2">
    <source>
        <dbReference type="EMBL" id="RKF65356.1"/>
    </source>
</evidence>
<dbReference type="PRINTS" id="PR00388">
    <property type="entry name" value="PDIESTERASE2"/>
</dbReference>
<dbReference type="PANTHER" id="PTHR28283">
    <property type="entry name" value="3',5'-CYCLIC-NUCLEOTIDE PHOSPHODIESTERASE 1"/>
    <property type="match status" value="1"/>
</dbReference>
<accession>A0A420I6T7</accession>
<organism evidence="2 3">
    <name type="scientific">Golovinomyces cichoracearum</name>
    <dbReference type="NCBI Taxonomy" id="62708"/>
    <lineage>
        <taxon>Eukaryota</taxon>
        <taxon>Fungi</taxon>
        <taxon>Dikarya</taxon>
        <taxon>Ascomycota</taxon>
        <taxon>Pezizomycotina</taxon>
        <taxon>Leotiomycetes</taxon>
        <taxon>Erysiphales</taxon>
        <taxon>Erysiphaceae</taxon>
        <taxon>Golovinomyces</taxon>
    </lineage>
</organism>
<dbReference type="EMBL" id="MCBQ01012294">
    <property type="protein sequence ID" value="RKF65356.1"/>
    <property type="molecule type" value="Genomic_DNA"/>
</dbReference>
<dbReference type="InterPro" id="IPR036866">
    <property type="entry name" value="RibonucZ/Hydroxyglut_hydro"/>
</dbReference>
<name>A0A420I6T7_9PEZI</name>
<feature type="compositionally biased region" description="Polar residues" evidence="1">
    <location>
        <begin position="227"/>
        <end position="250"/>
    </location>
</feature>
<dbReference type="Proteomes" id="UP000283383">
    <property type="component" value="Unassembled WGS sequence"/>
</dbReference>
<protein>
    <submittedName>
        <fullName evidence="2">3',5'-cyclic-nucleotide phosphodiesterase</fullName>
    </submittedName>
</protein>
<dbReference type="GO" id="GO:1902660">
    <property type="term" value="P:negative regulation of glucose mediated signaling pathway"/>
    <property type="evidence" value="ECO:0007669"/>
    <property type="project" value="TreeGrafter"/>
</dbReference>
<dbReference type="SUPFAM" id="SSF56281">
    <property type="entry name" value="Metallo-hydrolase/oxidoreductase"/>
    <property type="match status" value="1"/>
</dbReference>
<dbReference type="GO" id="GO:0006198">
    <property type="term" value="P:cAMP catabolic process"/>
    <property type="evidence" value="ECO:0007669"/>
    <property type="project" value="InterPro"/>
</dbReference>
<reference evidence="2 3" key="1">
    <citation type="journal article" date="2018" name="BMC Genomics">
        <title>Comparative genome analyses reveal sequence features reflecting distinct modes of host-adaptation between dicot and monocot powdery mildew.</title>
        <authorList>
            <person name="Wu Y."/>
            <person name="Ma X."/>
            <person name="Pan Z."/>
            <person name="Kale S.D."/>
            <person name="Song Y."/>
            <person name="King H."/>
            <person name="Zhang Q."/>
            <person name="Presley C."/>
            <person name="Deng X."/>
            <person name="Wei C.I."/>
            <person name="Xiao S."/>
        </authorList>
    </citation>
    <scope>NUCLEOTIDE SEQUENCE [LARGE SCALE GENOMIC DNA]</scope>
    <source>
        <strain evidence="2">UMSG3</strain>
    </source>
</reference>
<evidence type="ECO:0000256" key="1">
    <source>
        <dbReference type="SAM" id="MobiDB-lite"/>
    </source>
</evidence>